<name>A0AAW3FD47_9BACT</name>
<comment type="caution">
    <text evidence="1">The sequence shown here is derived from an EMBL/GenBank/DDBJ whole genome shotgun (WGS) entry which is preliminary data.</text>
</comment>
<sequence length="183" mass="19761">MALKKKTELKDIFSGPSSLMYQKAAIDLSSATAIALAPELDIPVKVDSLKIEQGDPSLTHYKVLGMNGDWQSTAEIGDFEISFTVPTKHADVLKWAHGEGAVKDNVQATIGSTNYKGQALTPTKHKITGTFIIEDDTQENIMILSGVALWAKPMMDDGKVYAIGLTGTLEIGDKPSIAWLKKA</sequence>
<proteinExistence type="predicted"/>
<reference evidence="1 2" key="1">
    <citation type="submission" date="2014-07" db="EMBL/GenBank/DDBJ databases">
        <authorList>
            <person name="McCorrison J."/>
            <person name="Sanka R."/>
            <person name="Torralba M."/>
            <person name="Gillis M."/>
            <person name="Haft D.H."/>
            <person name="Methe B."/>
            <person name="Sutton G."/>
            <person name="Nelson K.E."/>
        </authorList>
    </citation>
    <scope>NUCLEOTIDE SEQUENCE [LARGE SCALE GENOMIC DNA]</scope>
    <source>
        <strain evidence="1 2">DNF00424</strain>
    </source>
</reference>
<gene>
    <name evidence="1" type="ORF">HMPREF2132_11220</name>
</gene>
<dbReference type="RefSeq" id="WP_036871034.1">
    <property type="nucleotide sequence ID" value="NZ_JRNJ01000104.1"/>
</dbReference>
<evidence type="ECO:0000313" key="1">
    <source>
        <dbReference type="EMBL" id="KGF24859.1"/>
    </source>
</evidence>
<dbReference type="EMBL" id="JRNJ01000104">
    <property type="protein sequence ID" value="KGF24859.1"/>
    <property type="molecule type" value="Genomic_DNA"/>
</dbReference>
<evidence type="ECO:0008006" key="3">
    <source>
        <dbReference type="Google" id="ProtNLM"/>
    </source>
</evidence>
<accession>A0AAW3FD47</accession>
<protein>
    <recommendedName>
        <fullName evidence="3">Phage tail protein</fullName>
    </recommendedName>
</protein>
<dbReference type="AlphaFoldDB" id="A0AAW3FD47"/>
<organism evidence="1 2">
    <name type="scientific">Prevotella histicola JCM 15637 = DNF00424</name>
    <dbReference type="NCBI Taxonomy" id="1236504"/>
    <lineage>
        <taxon>Bacteria</taxon>
        <taxon>Pseudomonadati</taxon>
        <taxon>Bacteroidota</taxon>
        <taxon>Bacteroidia</taxon>
        <taxon>Bacteroidales</taxon>
        <taxon>Prevotellaceae</taxon>
        <taxon>Prevotella</taxon>
    </lineage>
</organism>
<dbReference type="Proteomes" id="UP000029533">
    <property type="component" value="Unassembled WGS sequence"/>
</dbReference>
<evidence type="ECO:0000313" key="2">
    <source>
        <dbReference type="Proteomes" id="UP000029533"/>
    </source>
</evidence>